<keyword evidence="5 8" id="KW-0732">Signal</keyword>
<dbReference type="GO" id="GO:0044718">
    <property type="term" value="P:siderophore transmembrane transport"/>
    <property type="evidence" value="ECO:0007669"/>
    <property type="project" value="TreeGrafter"/>
</dbReference>
<proteinExistence type="predicted"/>
<dbReference type="InterPro" id="IPR036942">
    <property type="entry name" value="Beta-barrel_TonB_sf"/>
</dbReference>
<evidence type="ECO:0000256" key="3">
    <source>
        <dbReference type="ARBA" id="ARBA00022452"/>
    </source>
</evidence>
<evidence type="ECO:0000256" key="1">
    <source>
        <dbReference type="ARBA" id="ARBA00004571"/>
    </source>
</evidence>
<keyword evidence="7" id="KW-0998">Cell outer membrane</keyword>
<reference evidence="9 10" key="1">
    <citation type="submission" date="2019-09" db="EMBL/GenBank/DDBJ databases">
        <title>Genome sequence and assembly of Taibaiella sp.</title>
        <authorList>
            <person name="Chhetri G."/>
        </authorList>
    </citation>
    <scope>NUCLEOTIDE SEQUENCE [LARGE SCALE GENOMIC DNA]</scope>
    <source>
        <strain evidence="9 10">KVB11</strain>
    </source>
</reference>
<dbReference type="Gene3D" id="2.40.170.20">
    <property type="entry name" value="TonB-dependent receptor, beta-barrel domain"/>
    <property type="match status" value="1"/>
</dbReference>
<dbReference type="Pfam" id="PF13715">
    <property type="entry name" value="CarbopepD_reg_2"/>
    <property type="match status" value="1"/>
</dbReference>
<dbReference type="Proteomes" id="UP000323632">
    <property type="component" value="Unassembled WGS sequence"/>
</dbReference>
<dbReference type="PANTHER" id="PTHR30069:SF29">
    <property type="entry name" value="HEMOGLOBIN AND HEMOGLOBIN-HAPTOGLOBIN-BINDING PROTEIN 1-RELATED"/>
    <property type="match status" value="1"/>
</dbReference>
<evidence type="ECO:0000256" key="8">
    <source>
        <dbReference type="SAM" id="SignalP"/>
    </source>
</evidence>
<dbReference type="SUPFAM" id="SSF56935">
    <property type="entry name" value="Porins"/>
    <property type="match status" value="1"/>
</dbReference>
<keyword evidence="4" id="KW-0812">Transmembrane</keyword>
<dbReference type="SUPFAM" id="SSF49464">
    <property type="entry name" value="Carboxypeptidase regulatory domain-like"/>
    <property type="match status" value="1"/>
</dbReference>
<keyword evidence="10" id="KW-1185">Reference proteome</keyword>
<dbReference type="InterPro" id="IPR008969">
    <property type="entry name" value="CarboxyPept-like_regulatory"/>
</dbReference>
<keyword evidence="2" id="KW-0813">Transport</keyword>
<dbReference type="EMBL" id="VWSH01000001">
    <property type="protein sequence ID" value="KAA5536624.1"/>
    <property type="molecule type" value="Genomic_DNA"/>
</dbReference>
<evidence type="ECO:0000256" key="2">
    <source>
        <dbReference type="ARBA" id="ARBA00022448"/>
    </source>
</evidence>
<dbReference type="GO" id="GO:0009279">
    <property type="term" value="C:cell outer membrane"/>
    <property type="evidence" value="ECO:0007669"/>
    <property type="project" value="UniProtKB-SubCell"/>
</dbReference>
<dbReference type="PANTHER" id="PTHR30069">
    <property type="entry name" value="TONB-DEPENDENT OUTER MEMBRANE RECEPTOR"/>
    <property type="match status" value="1"/>
</dbReference>
<sequence>MKHFLLLICCVGSTYFAMAQATVTGKITDDDGLPAIGASVFVPNTDIGVLTDTTGQYTVTIPSDKKTYIKVTYVLSEPGGFSVRASKGETLVRNLTMIRLNNVLQDVTIKDTRGREQAGDVVIKMEGADINPSPIGGVEGIIKTLVGTKNELTSQYTVRGGNYDENLVYVNDFEIYRPFLVRSGQQEGLSFVNSDLTQSVSFSVGGFQSKYGDKMSSVLDVTYKHPDKLGGSVLLSFLGANISLEGASRNKKLTYLIGARQKSNQYLLQSQPTKGQYNPSFTDLQGLLTYKFSDKWDMEIIANYARNRFNFTPEESESAFGYVNQALKLTTIFNGNEMDQFDSRFAGWSLSFRPSKKTKIKLLASAFQTNEYETYDIEGEYGFYELESDLGKENFGQEKYSLGTGKIHNFARNYLTANVGTIALRGSHDANKHFIQFGLDATYVNVNDKLLEWEMRDSAGFSQPYDTSELRMNYSYHAKNDLDYTRFSAFVQDNILLSNIMTLNIGVRANYTHLNKELVISPRVQYSVKPQWERDYVFRISSGIYDQPPFYREMRDMEGTLNTNLKAQKSFHIAAGFDHNFIMWGDRPFKITTEVFYKQLWDLVPYEYDNVRIRYYANNNGKGYAYGGEVRLYGQLVKDAESWISVGYLKTDNKITDPVTGESTAFFPRPTDQRLNFGMFFSDYLPRNKNFKMYLNTIYSTGLPFSPPGQGLNPNAQFRIPDYKRVDIGFSALLIDGNKQKRPAYSFFSVFKSVWLSAEVFNLLGIQNTISYQWIQDYSSDKTFAVPNRLTSRLINLKLAAKF</sequence>
<accession>A0A5M6CNB5</accession>
<evidence type="ECO:0000256" key="7">
    <source>
        <dbReference type="ARBA" id="ARBA00023237"/>
    </source>
</evidence>
<evidence type="ECO:0000256" key="4">
    <source>
        <dbReference type="ARBA" id="ARBA00022692"/>
    </source>
</evidence>
<name>A0A5M6CNB5_9BACT</name>
<evidence type="ECO:0000256" key="6">
    <source>
        <dbReference type="ARBA" id="ARBA00023136"/>
    </source>
</evidence>
<keyword evidence="3" id="KW-1134">Transmembrane beta strand</keyword>
<evidence type="ECO:0000313" key="9">
    <source>
        <dbReference type="EMBL" id="KAA5536624.1"/>
    </source>
</evidence>
<dbReference type="AlphaFoldDB" id="A0A5M6CNB5"/>
<comment type="caution">
    <text evidence="9">The sequence shown here is derived from an EMBL/GenBank/DDBJ whole genome shotgun (WGS) entry which is preliminary data.</text>
</comment>
<keyword evidence="6" id="KW-0472">Membrane</keyword>
<evidence type="ECO:0000313" key="10">
    <source>
        <dbReference type="Proteomes" id="UP000323632"/>
    </source>
</evidence>
<evidence type="ECO:0000256" key="5">
    <source>
        <dbReference type="ARBA" id="ARBA00022729"/>
    </source>
</evidence>
<feature type="chain" id="PRO_5024359405" evidence="8">
    <location>
        <begin position="20"/>
        <end position="803"/>
    </location>
</feature>
<gene>
    <name evidence="9" type="ORF">F0919_02845</name>
</gene>
<protein>
    <submittedName>
        <fullName evidence="9">TonB-dependent receptor plug domain-containing protein</fullName>
    </submittedName>
</protein>
<organism evidence="9 10">
    <name type="scientific">Taibaiella lutea</name>
    <dbReference type="NCBI Taxonomy" id="2608001"/>
    <lineage>
        <taxon>Bacteria</taxon>
        <taxon>Pseudomonadati</taxon>
        <taxon>Bacteroidota</taxon>
        <taxon>Chitinophagia</taxon>
        <taxon>Chitinophagales</taxon>
        <taxon>Chitinophagaceae</taxon>
        <taxon>Taibaiella</taxon>
    </lineage>
</organism>
<dbReference type="RefSeq" id="WP_150031201.1">
    <property type="nucleotide sequence ID" value="NZ_VWSH01000001.1"/>
</dbReference>
<feature type="signal peptide" evidence="8">
    <location>
        <begin position="1"/>
        <end position="19"/>
    </location>
</feature>
<dbReference type="InterPro" id="IPR039426">
    <property type="entry name" value="TonB-dep_rcpt-like"/>
</dbReference>
<comment type="subcellular location">
    <subcellularLocation>
        <location evidence="1">Cell outer membrane</location>
        <topology evidence="1">Multi-pass membrane protein</topology>
    </subcellularLocation>
</comment>
<keyword evidence="9" id="KW-0675">Receptor</keyword>
<dbReference type="GO" id="GO:0015344">
    <property type="term" value="F:siderophore uptake transmembrane transporter activity"/>
    <property type="evidence" value="ECO:0007669"/>
    <property type="project" value="TreeGrafter"/>
</dbReference>